<dbReference type="InterPro" id="IPR036097">
    <property type="entry name" value="HisK_dim/P_sf"/>
</dbReference>
<keyword evidence="4" id="KW-1003">Cell membrane</keyword>
<keyword evidence="6" id="KW-0808">Transferase</keyword>
<keyword evidence="5" id="KW-0597">Phosphoprotein</keyword>
<evidence type="ECO:0000256" key="3">
    <source>
        <dbReference type="ARBA" id="ARBA00012438"/>
    </source>
</evidence>
<keyword evidence="11 12" id="KW-0472">Membrane</keyword>
<dbReference type="SMART" id="SM00387">
    <property type="entry name" value="HATPase_c"/>
    <property type="match status" value="1"/>
</dbReference>
<proteinExistence type="predicted"/>
<dbReference type="PANTHER" id="PTHR42878">
    <property type="entry name" value="TWO-COMPONENT HISTIDINE KINASE"/>
    <property type="match status" value="1"/>
</dbReference>
<evidence type="ECO:0000256" key="12">
    <source>
        <dbReference type="SAM" id="Phobius"/>
    </source>
</evidence>
<sequence length="345" mass="38741">MSIRKQLFYAFIVSILITTLFVCVLYKLMWFNAHQTIMLTFGSFISSMITMIIAIFLLAPTIQKIEQLNIQTQQIAQGNFNIESLPITSPKELKELNISFTMMIAKIQAQMADIQLEQDEKIAMIQNLAHDLKTPLASIKSYSEGLKDGIIHDTEDIAAAYRILITQTDRLSQMFDDLTDLIAVNRTEQLQATINMDQLLIPVLESYQQQLTTEHRDVQLNIDHTIPPFQQDKVALERIITNFIDNALKFSAKGTPIKIDVSNPSNNQLAISVTDKGIGIKESQLPHIFKRTYRVEASRNKSTGGTGLGLYIAQTLAERIGGDIKVNSVFSKGTMITLTFPIQSS</sequence>
<dbReference type="SUPFAM" id="SSF55874">
    <property type="entry name" value="ATPase domain of HSP90 chaperone/DNA topoisomerase II/histidine kinase"/>
    <property type="match status" value="1"/>
</dbReference>
<dbReference type="InterPro" id="IPR004358">
    <property type="entry name" value="Sig_transdc_His_kin-like_C"/>
</dbReference>
<dbReference type="PANTHER" id="PTHR42878:SF3">
    <property type="entry name" value="HISTIDINE PROTEIN KINASE SAES"/>
    <property type="match status" value="1"/>
</dbReference>
<dbReference type="PROSITE" id="PS50109">
    <property type="entry name" value="HIS_KIN"/>
    <property type="match status" value="1"/>
</dbReference>
<comment type="subcellular location">
    <subcellularLocation>
        <location evidence="2">Cell membrane</location>
        <topology evidence="2">Multi-pass membrane protein</topology>
    </subcellularLocation>
</comment>
<evidence type="ECO:0000256" key="11">
    <source>
        <dbReference type="ARBA" id="ARBA00023136"/>
    </source>
</evidence>
<keyword evidence="12" id="KW-0812">Transmembrane</keyword>
<evidence type="ECO:0000313" key="16">
    <source>
        <dbReference type="Proteomes" id="UP000075418"/>
    </source>
</evidence>
<feature type="transmembrane region" description="Helical" evidence="12">
    <location>
        <begin position="7"/>
        <end position="31"/>
    </location>
</feature>
<keyword evidence="8 15" id="KW-0418">Kinase</keyword>
<dbReference type="RefSeq" id="WP_061853942.1">
    <property type="nucleotide sequence ID" value="NZ_LUGM01000002.1"/>
</dbReference>
<dbReference type="Gene3D" id="1.10.287.130">
    <property type="match status" value="1"/>
</dbReference>
<dbReference type="Gene3D" id="3.30.565.10">
    <property type="entry name" value="Histidine kinase-like ATPase, C-terminal domain"/>
    <property type="match status" value="1"/>
</dbReference>
<reference evidence="15 16" key="1">
    <citation type="submission" date="2016-02" db="EMBL/GenBank/DDBJ databases">
        <title>Draft genome sequence of hydrocarbon degrading Staphylococcus saprophyticus Strain CNV2, isolated from crude-oil contaminated soil from Noonmati Oil Refinery, Guwahati, Assam, India.</title>
        <authorList>
            <person name="Mukherjee A."/>
            <person name="Chettri B."/>
            <person name="Langpoklakpam J."/>
            <person name="Singh A.K."/>
            <person name="Chattopadhyay D.J."/>
        </authorList>
    </citation>
    <scope>NUCLEOTIDE SEQUENCE [LARGE SCALE GENOMIC DNA]</scope>
    <source>
        <strain evidence="15 16">CNV2</strain>
    </source>
</reference>
<dbReference type="GO" id="GO:0000156">
    <property type="term" value="F:phosphorelay response regulator activity"/>
    <property type="evidence" value="ECO:0007669"/>
    <property type="project" value="TreeGrafter"/>
</dbReference>
<feature type="transmembrane region" description="Helical" evidence="12">
    <location>
        <begin position="37"/>
        <end position="59"/>
    </location>
</feature>
<dbReference type="Pfam" id="PF02518">
    <property type="entry name" value="HATPase_c"/>
    <property type="match status" value="1"/>
</dbReference>
<dbReference type="GO" id="GO:0005886">
    <property type="term" value="C:plasma membrane"/>
    <property type="evidence" value="ECO:0007669"/>
    <property type="project" value="UniProtKB-SubCell"/>
</dbReference>
<keyword evidence="10" id="KW-0902">Two-component regulatory system</keyword>
<dbReference type="PROSITE" id="PS50885">
    <property type="entry name" value="HAMP"/>
    <property type="match status" value="1"/>
</dbReference>
<organism evidence="15 16">
    <name type="scientific">Staphylococcus kloosii</name>
    <dbReference type="NCBI Taxonomy" id="29384"/>
    <lineage>
        <taxon>Bacteria</taxon>
        <taxon>Bacillati</taxon>
        <taxon>Bacillota</taxon>
        <taxon>Bacilli</taxon>
        <taxon>Bacillales</taxon>
        <taxon>Staphylococcaceae</taxon>
        <taxon>Staphylococcus</taxon>
    </lineage>
</organism>
<dbReference type="InterPro" id="IPR005467">
    <property type="entry name" value="His_kinase_dom"/>
</dbReference>
<evidence type="ECO:0000259" key="14">
    <source>
        <dbReference type="PROSITE" id="PS50885"/>
    </source>
</evidence>
<evidence type="ECO:0000256" key="9">
    <source>
        <dbReference type="ARBA" id="ARBA00022840"/>
    </source>
</evidence>
<dbReference type="CDD" id="cd06225">
    <property type="entry name" value="HAMP"/>
    <property type="match status" value="1"/>
</dbReference>
<dbReference type="SMART" id="SM00388">
    <property type="entry name" value="HisKA"/>
    <property type="match status" value="1"/>
</dbReference>
<protein>
    <recommendedName>
        <fullName evidence="3">histidine kinase</fullName>
        <ecNumber evidence="3">2.7.13.3</ecNumber>
    </recommendedName>
</protein>
<keyword evidence="7" id="KW-0547">Nucleotide-binding</keyword>
<evidence type="ECO:0000256" key="6">
    <source>
        <dbReference type="ARBA" id="ARBA00022679"/>
    </source>
</evidence>
<comment type="catalytic activity">
    <reaction evidence="1">
        <text>ATP + protein L-histidine = ADP + protein N-phospho-L-histidine.</text>
        <dbReference type="EC" id="2.7.13.3"/>
    </reaction>
</comment>
<dbReference type="InterPro" id="IPR036890">
    <property type="entry name" value="HATPase_C_sf"/>
</dbReference>
<evidence type="ECO:0000259" key="13">
    <source>
        <dbReference type="PROSITE" id="PS50109"/>
    </source>
</evidence>
<comment type="caution">
    <text evidence="15">The sequence shown here is derived from an EMBL/GenBank/DDBJ whole genome shotgun (WGS) entry which is preliminary data.</text>
</comment>
<dbReference type="Gene3D" id="6.10.340.10">
    <property type="match status" value="1"/>
</dbReference>
<dbReference type="EMBL" id="LUGM01000002">
    <property type="protein sequence ID" value="KYH13711.1"/>
    <property type="molecule type" value="Genomic_DNA"/>
</dbReference>
<feature type="domain" description="HAMP" evidence="14">
    <location>
        <begin position="59"/>
        <end position="112"/>
    </location>
</feature>
<dbReference type="GO" id="GO:0030295">
    <property type="term" value="F:protein kinase activator activity"/>
    <property type="evidence" value="ECO:0007669"/>
    <property type="project" value="TreeGrafter"/>
</dbReference>
<dbReference type="AlphaFoldDB" id="A0A151A2Q5"/>
<dbReference type="GO" id="GO:0007234">
    <property type="term" value="P:osmosensory signaling via phosphorelay pathway"/>
    <property type="evidence" value="ECO:0007669"/>
    <property type="project" value="TreeGrafter"/>
</dbReference>
<dbReference type="CDD" id="cd00082">
    <property type="entry name" value="HisKA"/>
    <property type="match status" value="1"/>
</dbReference>
<dbReference type="InterPro" id="IPR050351">
    <property type="entry name" value="BphY/WalK/GraS-like"/>
</dbReference>
<dbReference type="GO" id="GO:0000155">
    <property type="term" value="F:phosphorelay sensor kinase activity"/>
    <property type="evidence" value="ECO:0007669"/>
    <property type="project" value="InterPro"/>
</dbReference>
<dbReference type="SUPFAM" id="SSF47384">
    <property type="entry name" value="Homodimeric domain of signal transducing histidine kinase"/>
    <property type="match status" value="1"/>
</dbReference>
<dbReference type="InterPro" id="IPR003661">
    <property type="entry name" value="HisK_dim/P_dom"/>
</dbReference>
<keyword evidence="12" id="KW-1133">Transmembrane helix</keyword>
<name>A0A151A2Q5_9STAP</name>
<accession>A0A151A2Q5</accession>
<evidence type="ECO:0000256" key="10">
    <source>
        <dbReference type="ARBA" id="ARBA00023012"/>
    </source>
</evidence>
<gene>
    <name evidence="15" type="ORF">A0131_02670</name>
</gene>
<dbReference type="GO" id="GO:0005524">
    <property type="term" value="F:ATP binding"/>
    <property type="evidence" value="ECO:0007669"/>
    <property type="project" value="UniProtKB-KW"/>
</dbReference>
<evidence type="ECO:0000256" key="7">
    <source>
        <dbReference type="ARBA" id="ARBA00022741"/>
    </source>
</evidence>
<feature type="domain" description="Histidine kinase" evidence="13">
    <location>
        <begin position="127"/>
        <end position="344"/>
    </location>
</feature>
<evidence type="ECO:0000256" key="2">
    <source>
        <dbReference type="ARBA" id="ARBA00004651"/>
    </source>
</evidence>
<dbReference type="Pfam" id="PF00512">
    <property type="entry name" value="HisKA"/>
    <property type="match status" value="1"/>
</dbReference>
<dbReference type="Proteomes" id="UP000075418">
    <property type="component" value="Unassembled WGS sequence"/>
</dbReference>
<dbReference type="InterPro" id="IPR003660">
    <property type="entry name" value="HAMP_dom"/>
</dbReference>
<evidence type="ECO:0000313" key="15">
    <source>
        <dbReference type="EMBL" id="KYH13711.1"/>
    </source>
</evidence>
<evidence type="ECO:0000256" key="8">
    <source>
        <dbReference type="ARBA" id="ARBA00022777"/>
    </source>
</evidence>
<dbReference type="InterPro" id="IPR003594">
    <property type="entry name" value="HATPase_dom"/>
</dbReference>
<evidence type="ECO:0000256" key="4">
    <source>
        <dbReference type="ARBA" id="ARBA00022475"/>
    </source>
</evidence>
<dbReference type="PRINTS" id="PR00344">
    <property type="entry name" value="BCTRLSENSOR"/>
</dbReference>
<keyword evidence="9" id="KW-0067">ATP-binding</keyword>
<dbReference type="FunFam" id="3.30.565.10:FF:000006">
    <property type="entry name" value="Sensor histidine kinase WalK"/>
    <property type="match status" value="1"/>
</dbReference>
<evidence type="ECO:0000256" key="1">
    <source>
        <dbReference type="ARBA" id="ARBA00000085"/>
    </source>
</evidence>
<evidence type="ECO:0000256" key="5">
    <source>
        <dbReference type="ARBA" id="ARBA00022553"/>
    </source>
</evidence>
<dbReference type="EC" id="2.7.13.3" evidence="3"/>